<comment type="cofactor">
    <cofactor evidence="1">
        <name>a divalent metal cation</name>
        <dbReference type="ChEBI" id="CHEBI:60240"/>
    </cofactor>
</comment>
<keyword evidence="6" id="KW-0540">Nuclease</keyword>
<dbReference type="Proteomes" id="UP000294927">
    <property type="component" value="Unassembled WGS sequence"/>
</dbReference>
<reference evidence="6 7" key="1">
    <citation type="submission" date="2019-03" db="EMBL/GenBank/DDBJ databases">
        <title>Genomic Encyclopedia of Archaeal and Bacterial Type Strains, Phase II (KMG-II): from individual species to whole genera.</title>
        <authorList>
            <person name="Goeker M."/>
        </authorList>
    </citation>
    <scope>NUCLEOTIDE SEQUENCE [LARGE SCALE GENOMIC DNA]</scope>
    <source>
        <strain evidence="6 7">DSM 45499</strain>
    </source>
</reference>
<proteinExistence type="predicted"/>
<keyword evidence="2" id="KW-0479">Metal-binding</keyword>
<evidence type="ECO:0000313" key="6">
    <source>
        <dbReference type="EMBL" id="TDV43753.1"/>
    </source>
</evidence>
<feature type="region of interest" description="Disordered" evidence="3">
    <location>
        <begin position="214"/>
        <end position="294"/>
    </location>
</feature>
<dbReference type="AlphaFoldDB" id="A0A4R7V2Z3"/>
<feature type="domain" description="DDE Tnp4" evidence="4">
    <location>
        <begin position="126"/>
        <end position="230"/>
    </location>
</feature>
<dbReference type="GO" id="GO:0046872">
    <property type="term" value="F:metal ion binding"/>
    <property type="evidence" value="ECO:0007669"/>
    <property type="project" value="UniProtKB-KW"/>
</dbReference>
<accession>A0A4R7V2Z3</accession>
<dbReference type="InterPro" id="IPR027806">
    <property type="entry name" value="HARBI1_dom"/>
</dbReference>
<feature type="non-terminal residue" evidence="6">
    <location>
        <position position="294"/>
    </location>
</feature>
<evidence type="ECO:0000259" key="5">
    <source>
        <dbReference type="Pfam" id="PF13613"/>
    </source>
</evidence>
<keyword evidence="6" id="KW-0378">Hydrolase</keyword>
<keyword evidence="6" id="KW-0255">Endonuclease</keyword>
<organism evidence="6 7">
    <name type="scientific">Actinophytocola oryzae</name>
    <dbReference type="NCBI Taxonomy" id="502181"/>
    <lineage>
        <taxon>Bacteria</taxon>
        <taxon>Bacillati</taxon>
        <taxon>Actinomycetota</taxon>
        <taxon>Actinomycetes</taxon>
        <taxon>Pseudonocardiales</taxon>
        <taxon>Pseudonocardiaceae</taxon>
    </lineage>
</organism>
<feature type="compositionally biased region" description="Polar residues" evidence="3">
    <location>
        <begin position="238"/>
        <end position="253"/>
    </location>
</feature>
<sequence length="294" mass="31508">MAKPLVAELSTKIVLPSVQGLQLLFYRAALPLSHRTLTFVSGLVRAHRREIGSVWRALDPGQQALLVLVYLRKGEPFAQVGAGFGVSTTTCWRYVNETVELLARRAPKLRASLREAKRDGMAYVVIDGTLIPIDRIAADRPFYSGKHKRHGVNLQVVASPDGTILWVSGELPGSTHDTAAARIWQVLAALEQAGLIALGDKGYHGYDQTRERVITPYKGKNKPESQKDANRAPPGSAAQVNAPTHSSSTGASCTKSASAHTAPAASPKPSTYYKTTRSPPDGGSGAGAVPVDRR</sequence>
<comment type="caution">
    <text evidence="6">The sequence shown here is derived from an EMBL/GenBank/DDBJ whole genome shotgun (WGS) entry which is preliminary data.</text>
</comment>
<dbReference type="Pfam" id="PF13613">
    <property type="entry name" value="HTH_Tnp_4"/>
    <property type="match status" value="1"/>
</dbReference>
<name>A0A4R7V2Z3_9PSEU</name>
<feature type="domain" description="Transposase Helix-turn-helix" evidence="5">
    <location>
        <begin position="57"/>
        <end position="107"/>
    </location>
</feature>
<evidence type="ECO:0000313" key="7">
    <source>
        <dbReference type="Proteomes" id="UP000294927"/>
    </source>
</evidence>
<evidence type="ECO:0000256" key="2">
    <source>
        <dbReference type="ARBA" id="ARBA00022723"/>
    </source>
</evidence>
<dbReference type="InterPro" id="IPR027805">
    <property type="entry name" value="Transposase_HTH_dom"/>
</dbReference>
<gene>
    <name evidence="6" type="ORF">CLV71_115217</name>
</gene>
<feature type="compositionally biased region" description="Low complexity" evidence="3">
    <location>
        <begin position="254"/>
        <end position="271"/>
    </location>
</feature>
<feature type="compositionally biased region" description="Basic and acidic residues" evidence="3">
    <location>
        <begin position="221"/>
        <end position="230"/>
    </location>
</feature>
<dbReference type="Pfam" id="PF13359">
    <property type="entry name" value="DDE_Tnp_4"/>
    <property type="match status" value="1"/>
</dbReference>
<dbReference type="EMBL" id="SOCP01000015">
    <property type="protein sequence ID" value="TDV43753.1"/>
    <property type="molecule type" value="Genomic_DNA"/>
</dbReference>
<evidence type="ECO:0000256" key="3">
    <source>
        <dbReference type="SAM" id="MobiDB-lite"/>
    </source>
</evidence>
<protein>
    <submittedName>
        <fullName evidence="6">DDE superfamily endonuclease</fullName>
    </submittedName>
</protein>
<dbReference type="GO" id="GO:0004519">
    <property type="term" value="F:endonuclease activity"/>
    <property type="evidence" value="ECO:0007669"/>
    <property type="project" value="UniProtKB-KW"/>
</dbReference>
<evidence type="ECO:0000259" key="4">
    <source>
        <dbReference type="Pfam" id="PF13359"/>
    </source>
</evidence>
<keyword evidence="7" id="KW-1185">Reference proteome</keyword>
<evidence type="ECO:0000256" key="1">
    <source>
        <dbReference type="ARBA" id="ARBA00001968"/>
    </source>
</evidence>